<dbReference type="Proteomes" id="UP000192769">
    <property type="component" value="Unassembled WGS sequence"/>
</dbReference>
<sequence length="250" mass="28181">MKKRAKTLPGVTRRQVLTWSTLGVAATVTRAADAVSLQGSPGWTPFSDNPPETFDQPGWLFFTPQEAETIEAIVDRLIPADELSVGGKEAGCAQFIDRQLHGFYGTFERIYMEGPFQKGTTEQGDQSPLVPQQRYRQGLAALDRYVQQTSQKRFKELTPQQQDALLAAMEAGKVHFEGFDAQSLFIEVLNNTMEGFFADPIYGGNRDMASWKMLGFPGARYDYRPYIERHNEDLHLEPISIAQWKAKDKP</sequence>
<evidence type="ECO:0000313" key="1">
    <source>
        <dbReference type="EMBL" id="OQP32776.1"/>
    </source>
</evidence>
<proteinExistence type="predicted"/>
<dbReference type="PROSITE" id="PS51318">
    <property type="entry name" value="TAT"/>
    <property type="match status" value="1"/>
</dbReference>
<keyword evidence="2" id="KW-1185">Reference proteome</keyword>
<dbReference type="AlphaFoldDB" id="A0A1V9DG44"/>
<evidence type="ECO:0000313" key="2">
    <source>
        <dbReference type="Proteomes" id="UP000192769"/>
    </source>
</evidence>
<gene>
    <name evidence="1" type="ORF">B2J69_13345</name>
</gene>
<comment type="caution">
    <text evidence="1">The sequence shown here is derived from an EMBL/GenBank/DDBJ whole genome shotgun (WGS) entry which is preliminary data.</text>
</comment>
<dbReference type="RefSeq" id="WP_081139931.1">
    <property type="nucleotide sequence ID" value="NZ_MWUE01000019.1"/>
</dbReference>
<dbReference type="InterPro" id="IPR027056">
    <property type="entry name" value="Gluconate_2DH_su3"/>
</dbReference>
<organism evidence="1 2">
    <name type="scientific">Pantoea latae</name>
    <dbReference type="NCBI Taxonomy" id="1964541"/>
    <lineage>
        <taxon>Bacteria</taxon>
        <taxon>Pseudomonadati</taxon>
        <taxon>Pseudomonadota</taxon>
        <taxon>Gammaproteobacteria</taxon>
        <taxon>Enterobacterales</taxon>
        <taxon>Erwiniaceae</taxon>
        <taxon>Pantoea</taxon>
    </lineage>
</organism>
<reference evidence="1 2" key="1">
    <citation type="submission" date="2017-02" db="EMBL/GenBank/DDBJ databases">
        <title>Whole genome shotgun sequence of Pantoea agglomerans strain AS1 isolated from a cycad, Zamia floridana in Central Florida, USA.</title>
        <authorList>
            <person name="Lata P."/>
            <person name="Govindarajan S."/>
            <person name="Qi F."/>
            <person name="Li J.-L."/>
            <person name="Maurya S.K."/>
            <person name="Sahoo M.K."/>
        </authorList>
    </citation>
    <scope>NUCLEOTIDE SEQUENCE [LARGE SCALE GENOMIC DNA]</scope>
    <source>
        <strain evidence="1 2">AS1</strain>
    </source>
</reference>
<dbReference type="OrthoDB" id="8400810at2"/>
<dbReference type="Pfam" id="PF13618">
    <property type="entry name" value="Gluconate_2-dh3"/>
    <property type="match status" value="1"/>
</dbReference>
<dbReference type="InterPro" id="IPR006311">
    <property type="entry name" value="TAT_signal"/>
</dbReference>
<protein>
    <submittedName>
        <fullName evidence="1">Gluconate 2-dehydrogenase</fullName>
    </submittedName>
</protein>
<dbReference type="EMBL" id="MWUE01000019">
    <property type="protein sequence ID" value="OQP32776.1"/>
    <property type="molecule type" value="Genomic_DNA"/>
</dbReference>
<accession>A0A1V9DG44</accession>
<name>A0A1V9DG44_9GAMM</name>